<accession>A0A1F5EJX7</accession>
<evidence type="ECO:0000313" key="2">
    <source>
        <dbReference type="EMBL" id="OGD67712.1"/>
    </source>
</evidence>
<feature type="transmembrane region" description="Helical" evidence="1">
    <location>
        <begin position="6"/>
        <end position="23"/>
    </location>
</feature>
<reference evidence="2 3" key="1">
    <citation type="journal article" date="2016" name="Nat. Commun.">
        <title>Thousands of microbial genomes shed light on interconnected biogeochemical processes in an aquifer system.</title>
        <authorList>
            <person name="Anantharaman K."/>
            <person name="Brown C.T."/>
            <person name="Hug L.A."/>
            <person name="Sharon I."/>
            <person name="Castelle C.J."/>
            <person name="Probst A.J."/>
            <person name="Thomas B.C."/>
            <person name="Singh A."/>
            <person name="Wilkins M.J."/>
            <person name="Karaoz U."/>
            <person name="Brodie E.L."/>
            <person name="Williams K.H."/>
            <person name="Hubbard S.S."/>
            <person name="Banfield J.F."/>
        </authorList>
    </citation>
    <scope>NUCLEOTIDE SEQUENCE [LARGE SCALE GENOMIC DNA]</scope>
</reference>
<dbReference type="STRING" id="1797582.A2442_04030"/>
<organism evidence="2 3">
    <name type="scientific">Candidatus Campbellbacteria bacterium RIFOXYC2_FULL_35_25</name>
    <dbReference type="NCBI Taxonomy" id="1797582"/>
    <lineage>
        <taxon>Bacteria</taxon>
        <taxon>Candidatus Campbelliibacteriota</taxon>
    </lineage>
</organism>
<dbReference type="Proteomes" id="UP000179003">
    <property type="component" value="Unassembled WGS sequence"/>
</dbReference>
<proteinExistence type="predicted"/>
<gene>
    <name evidence="2" type="ORF">A2442_04030</name>
</gene>
<keyword evidence="1" id="KW-1133">Transmembrane helix</keyword>
<name>A0A1F5EJX7_9BACT</name>
<evidence type="ECO:0008006" key="4">
    <source>
        <dbReference type="Google" id="ProtNLM"/>
    </source>
</evidence>
<protein>
    <recommendedName>
        <fullName evidence="4">Vitamin K epoxide reductase domain-containing protein</fullName>
    </recommendedName>
</protein>
<dbReference type="AlphaFoldDB" id="A0A1F5EJX7"/>
<evidence type="ECO:0000256" key="1">
    <source>
        <dbReference type="SAM" id="Phobius"/>
    </source>
</evidence>
<keyword evidence="1" id="KW-0472">Membrane</keyword>
<evidence type="ECO:0000313" key="3">
    <source>
        <dbReference type="Proteomes" id="UP000179003"/>
    </source>
</evidence>
<keyword evidence="1" id="KW-0812">Transmembrane</keyword>
<dbReference type="EMBL" id="MFAE01000002">
    <property type="protein sequence ID" value="OGD67712.1"/>
    <property type="molecule type" value="Genomic_DNA"/>
</dbReference>
<feature type="transmembrane region" description="Helical" evidence="1">
    <location>
        <begin position="49"/>
        <end position="68"/>
    </location>
</feature>
<sequence length="70" mass="7889">MDLEITLKILILVLVIGTIYAWYQFYQILVKRCDTCSVGLMKSPFKSKCFVGALFFTAALALAIYAFSLI</sequence>
<comment type="caution">
    <text evidence="2">The sequence shown here is derived from an EMBL/GenBank/DDBJ whole genome shotgun (WGS) entry which is preliminary data.</text>
</comment>